<feature type="region of interest" description="Disordered" evidence="1">
    <location>
        <begin position="69"/>
        <end position="89"/>
    </location>
</feature>
<dbReference type="RefSeq" id="WP_130342678.1">
    <property type="nucleotide sequence ID" value="NZ_SGWQ01000001.1"/>
</dbReference>
<proteinExistence type="predicted"/>
<gene>
    <name evidence="2" type="ORF">EV193_101979</name>
</gene>
<dbReference type="AlphaFoldDB" id="A0A4V2EUM5"/>
<dbReference type="OrthoDB" id="3697638at2"/>
<keyword evidence="3" id="KW-1185">Reference proteome</keyword>
<comment type="caution">
    <text evidence="2">The sequence shown here is derived from an EMBL/GenBank/DDBJ whole genome shotgun (WGS) entry which is preliminary data.</text>
</comment>
<protein>
    <submittedName>
        <fullName evidence="2">Uncharacterized protein</fullName>
    </submittedName>
</protein>
<evidence type="ECO:0000313" key="2">
    <source>
        <dbReference type="EMBL" id="RZS45093.1"/>
    </source>
</evidence>
<evidence type="ECO:0000313" key="3">
    <source>
        <dbReference type="Proteomes" id="UP000294257"/>
    </source>
</evidence>
<name>A0A4V2EUM5_9PSEU</name>
<reference evidence="2 3" key="1">
    <citation type="submission" date="2019-02" db="EMBL/GenBank/DDBJ databases">
        <title>Genomic Encyclopedia of Type Strains, Phase IV (KMG-IV): sequencing the most valuable type-strain genomes for metagenomic binning, comparative biology and taxonomic classification.</title>
        <authorList>
            <person name="Goeker M."/>
        </authorList>
    </citation>
    <scope>NUCLEOTIDE SEQUENCE [LARGE SCALE GENOMIC DNA]</scope>
    <source>
        <strain evidence="2 3">DSM 101727</strain>
    </source>
</reference>
<dbReference type="EMBL" id="SGWQ01000001">
    <property type="protein sequence ID" value="RZS45093.1"/>
    <property type="molecule type" value="Genomic_DNA"/>
</dbReference>
<dbReference type="Proteomes" id="UP000294257">
    <property type="component" value="Unassembled WGS sequence"/>
</dbReference>
<accession>A0A4V2EUM5</accession>
<evidence type="ECO:0000256" key="1">
    <source>
        <dbReference type="SAM" id="MobiDB-lite"/>
    </source>
</evidence>
<sequence length="89" mass="9882">MTGHTQKDGDWHDELVLLSELSGVNKQLSNYVLRILDADAGRAPELPVEQEQALGKRLAELGANLQTRARHRMTDDAASPQVIEFDDQS</sequence>
<organism evidence="2 3">
    <name type="scientific">Herbihabitans rhizosphaerae</name>
    <dbReference type="NCBI Taxonomy" id="1872711"/>
    <lineage>
        <taxon>Bacteria</taxon>
        <taxon>Bacillati</taxon>
        <taxon>Actinomycetota</taxon>
        <taxon>Actinomycetes</taxon>
        <taxon>Pseudonocardiales</taxon>
        <taxon>Pseudonocardiaceae</taxon>
        <taxon>Herbihabitans</taxon>
    </lineage>
</organism>